<sequence>MGKSVKVSEEALDAMARTGQDNYCRVCNLTFTSLLDMKNHTSDDCLEVRQKADEEIKL</sequence>
<dbReference type="Pfam" id="PF12874">
    <property type="entry name" value="zf-met"/>
    <property type="match status" value="1"/>
</dbReference>
<evidence type="ECO:0000313" key="2">
    <source>
        <dbReference type="EMBL" id="OMO60531.1"/>
    </source>
</evidence>
<gene>
    <name evidence="2" type="ORF">COLO4_33817</name>
</gene>
<dbReference type="SUPFAM" id="SSF57667">
    <property type="entry name" value="beta-beta-alpha zinc fingers"/>
    <property type="match status" value="1"/>
</dbReference>
<dbReference type="InterPro" id="IPR036236">
    <property type="entry name" value="Znf_C2H2_sf"/>
</dbReference>
<protein>
    <recommendedName>
        <fullName evidence="1">C2H2-type domain-containing protein</fullName>
    </recommendedName>
</protein>
<proteinExistence type="predicted"/>
<name>A0A1R3GR37_9ROSI</name>
<accession>A0A1R3GR37</accession>
<evidence type="ECO:0000259" key="1">
    <source>
        <dbReference type="Pfam" id="PF12874"/>
    </source>
</evidence>
<reference evidence="3" key="1">
    <citation type="submission" date="2013-09" db="EMBL/GenBank/DDBJ databases">
        <title>Corchorus olitorius genome sequencing.</title>
        <authorList>
            <person name="Alam M."/>
            <person name="Haque M.S."/>
            <person name="Islam M.S."/>
            <person name="Emdad E.M."/>
            <person name="Islam M.M."/>
            <person name="Ahmed B."/>
            <person name="Halim A."/>
            <person name="Hossen Q.M.M."/>
            <person name="Hossain M.Z."/>
            <person name="Ahmed R."/>
            <person name="Khan M.M."/>
            <person name="Islam R."/>
            <person name="Rashid M.M."/>
            <person name="Khan S.A."/>
            <person name="Rahman M.S."/>
            <person name="Alam M."/>
            <person name="Yahiya A.S."/>
            <person name="Khan M.S."/>
            <person name="Azam M.S."/>
            <person name="Haque T."/>
            <person name="Lashkar M.Z.H."/>
            <person name="Akhand A.I."/>
            <person name="Morshed G."/>
            <person name="Roy S."/>
            <person name="Uddin K.S."/>
            <person name="Rabeya T."/>
            <person name="Hossain A.S."/>
            <person name="Chowdhury A."/>
            <person name="Snigdha A.R."/>
            <person name="Mortoza M.S."/>
            <person name="Matin S.A."/>
            <person name="Hoque S.M.E."/>
            <person name="Islam M.K."/>
            <person name="Roy D.K."/>
            <person name="Haider R."/>
            <person name="Moosa M.M."/>
            <person name="Elias S.M."/>
            <person name="Hasan A.M."/>
            <person name="Jahan S."/>
            <person name="Shafiuddin M."/>
            <person name="Mahmood N."/>
            <person name="Shommy N.S."/>
        </authorList>
    </citation>
    <scope>NUCLEOTIDE SEQUENCE [LARGE SCALE GENOMIC DNA]</scope>
    <source>
        <strain evidence="3">cv. O-4</strain>
    </source>
</reference>
<dbReference type="Proteomes" id="UP000187203">
    <property type="component" value="Unassembled WGS sequence"/>
</dbReference>
<comment type="caution">
    <text evidence="2">The sequence shown here is derived from an EMBL/GenBank/DDBJ whole genome shotgun (WGS) entry which is preliminary data.</text>
</comment>
<organism evidence="2 3">
    <name type="scientific">Corchorus olitorius</name>
    <dbReference type="NCBI Taxonomy" id="93759"/>
    <lineage>
        <taxon>Eukaryota</taxon>
        <taxon>Viridiplantae</taxon>
        <taxon>Streptophyta</taxon>
        <taxon>Embryophyta</taxon>
        <taxon>Tracheophyta</taxon>
        <taxon>Spermatophyta</taxon>
        <taxon>Magnoliopsida</taxon>
        <taxon>eudicotyledons</taxon>
        <taxon>Gunneridae</taxon>
        <taxon>Pentapetalae</taxon>
        <taxon>rosids</taxon>
        <taxon>malvids</taxon>
        <taxon>Malvales</taxon>
        <taxon>Malvaceae</taxon>
        <taxon>Grewioideae</taxon>
        <taxon>Apeibeae</taxon>
        <taxon>Corchorus</taxon>
    </lineage>
</organism>
<keyword evidence="3" id="KW-1185">Reference proteome</keyword>
<dbReference type="EMBL" id="AWUE01021877">
    <property type="protein sequence ID" value="OMO60531.1"/>
    <property type="molecule type" value="Genomic_DNA"/>
</dbReference>
<evidence type="ECO:0000313" key="3">
    <source>
        <dbReference type="Proteomes" id="UP000187203"/>
    </source>
</evidence>
<dbReference type="InterPro" id="IPR013087">
    <property type="entry name" value="Znf_C2H2_type"/>
</dbReference>
<feature type="domain" description="C2H2-type" evidence="1">
    <location>
        <begin position="23"/>
        <end position="41"/>
    </location>
</feature>
<dbReference type="AlphaFoldDB" id="A0A1R3GR37"/>